<keyword evidence="2" id="KW-0806">Transcription termination</keyword>
<dbReference type="FunFam" id="1.25.70.10:FF:000001">
    <property type="entry name" value="Mitochondrial transcription termination factor-like"/>
    <property type="match status" value="1"/>
</dbReference>
<dbReference type="InterPro" id="IPR003690">
    <property type="entry name" value="MTERF"/>
</dbReference>
<evidence type="ECO:0000256" key="1">
    <source>
        <dbReference type="ARBA" id="ARBA00007692"/>
    </source>
</evidence>
<dbReference type="SMART" id="SM00733">
    <property type="entry name" value="Mterf"/>
    <property type="match status" value="7"/>
</dbReference>
<dbReference type="Pfam" id="PF02536">
    <property type="entry name" value="mTERF"/>
    <property type="match status" value="1"/>
</dbReference>
<dbReference type="GO" id="GO:0006353">
    <property type="term" value="P:DNA-templated transcription termination"/>
    <property type="evidence" value="ECO:0007669"/>
    <property type="project" value="UniProtKB-KW"/>
</dbReference>
<organism evidence="4 5">
    <name type="scientific">Oryza meyeriana var. granulata</name>
    <dbReference type="NCBI Taxonomy" id="110450"/>
    <lineage>
        <taxon>Eukaryota</taxon>
        <taxon>Viridiplantae</taxon>
        <taxon>Streptophyta</taxon>
        <taxon>Embryophyta</taxon>
        <taxon>Tracheophyta</taxon>
        <taxon>Spermatophyta</taxon>
        <taxon>Magnoliopsida</taxon>
        <taxon>Liliopsida</taxon>
        <taxon>Poales</taxon>
        <taxon>Poaceae</taxon>
        <taxon>BOP clade</taxon>
        <taxon>Oryzoideae</taxon>
        <taxon>Oryzeae</taxon>
        <taxon>Oryzinae</taxon>
        <taxon>Oryza</taxon>
        <taxon>Oryza meyeriana</taxon>
    </lineage>
</organism>
<comment type="caution">
    <text evidence="4">The sequence shown here is derived from an EMBL/GenBank/DDBJ whole genome shotgun (WGS) entry which is preliminary data.</text>
</comment>
<dbReference type="GO" id="GO:0003676">
    <property type="term" value="F:nucleic acid binding"/>
    <property type="evidence" value="ECO:0007669"/>
    <property type="project" value="InterPro"/>
</dbReference>
<dbReference type="PANTHER" id="PTHR13068">
    <property type="entry name" value="CGI-12 PROTEIN-RELATED"/>
    <property type="match status" value="1"/>
</dbReference>
<protein>
    <recommendedName>
        <fullName evidence="6">Mitochondrial transcription termination factor-like family-3</fullName>
    </recommendedName>
</protein>
<name>A0A6G1C3I2_9ORYZ</name>
<dbReference type="FunFam" id="1.25.70.10:FF:000016">
    <property type="entry name" value="Mitochondrial transcription termination factor-like"/>
    <property type="match status" value="1"/>
</dbReference>
<evidence type="ECO:0000313" key="4">
    <source>
        <dbReference type="EMBL" id="KAF0894706.1"/>
    </source>
</evidence>
<dbReference type="PANTHER" id="PTHR13068:SF102">
    <property type="entry name" value="OS11G0246100 PROTEIN"/>
    <property type="match status" value="1"/>
</dbReference>
<comment type="similarity">
    <text evidence="1">Belongs to the mTERF family.</text>
</comment>
<dbReference type="AlphaFoldDB" id="A0A6G1C3I2"/>
<evidence type="ECO:0000313" key="5">
    <source>
        <dbReference type="Proteomes" id="UP000479710"/>
    </source>
</evidence>
<gene>
    <name evidence="4" type="ORF">E2562_001994</name>
</gene>
<evidence type="ECO:0000256" key="3">
    <source>
        <dbReference type="ARBA" id="ARBA00022946"/>
    </source>
</evidence>
<dbReference type="Gene3D" id="1.25.70.10">
    <property type="entry name" value="Transcription termination factor 3, mitochondrial"/>
    <property type="match status" value="2"/>
</dbReference>
<dbReference type="Proteomes" id="UP000479710">
    <property type="component" value="Unassembled WGS sequence"/>
</dbReference>
<sequence>MLRLRERLLIPMLRASAAHLHTSVVSRPSALAARSAPTAAPFSVQDYLIAVCGLTGAQALKASAKLSHLKSASKPDAVLAHLSGLGLSRADLAAVVAADPRVLCVRSRNIASRIASLRDHVGLSDPQIGSFLLVGGARGLRTCDIAPRLEFWIPFCGSFEMLLKILKRNNAIVTVNIEKVIKPNVALFQECGLTVREIVKMAHLSRMLTTNPKRVETSVQRADELGVPRSSSLFKYMLAITCCVSEGKATRRMMFLSSTLSCSMDKIRDIVCKMPTILGCSEENIRSKIKFLTSTLGCSQDKICDIVCKMPTILGCSEENIRSKIKFLTSTLGCSQDKICDIVCKMPTILGCSEEHLRSKMGFLASTLDCSQEKICAAVCKKPGILGLSDENLRRKINFMTTEVGLELEYIVERPSLLTYSLEKRIVPRHSVVKILRTMGLMKEFFGFCKLLSYCDEDFLARYIDPYKQTAPMLSDFYSAAYNAQTMNLVCIFFELCCVLVHLCCPLVDLCCLFIGTTA</sequence>
<evidence type="ECO:0000256" key="2">
    <source>
        <dbReference type="ARBA" id="ARBA00022472"/>
    </source>
</evidence>
<dbReference type="OrthoDB" id="637682at2759"/>
<proteinExistence type="inferred from homology"/>
<keyword evidence="2" id="KW-0804">Transcription</keyword>
<accession>A0A6G1C3I2</accession>
<evidence type="ECO:0008006" key="6">
    <source>
        <dbReference type="Google" id="ProtNLM"/>
    </source>
</evidence>
<reference evidence="4 5" key="1">
    <citation type="submission" date="2019-11" db="EMBL/GenBank/DDBJ databases">
        <title>Whole genome sequence of Oryza granulata.</title>
        <authorList>
            <person name="Li W."/>
        </authorList>
    </citation>
    <scope>NUCLEOTIDE SEQUENCE [LARGE SCALE GENOMIC DNA]</scope>
    <source>
        <strain evidence="5">cv. Menghai</strain>
        <tissue evidence="4">Leaf</tissue>
    </source>
</reference>
<keyword evidence="2" id="KW-0805">Transcription regulation</keyword>
<dbReference type="InterPro" id="IPR038538">
    <property type="entry name" value="MTERF_sf"/>
</dbReference>
<dbReference type="EMBL" id="SPHZ02000010">
    <property type="protein sequence ID" value="KAF0894706.1"/>
    <property type="molecule type" value="Genomic_DNA"/>
</dbReference>
<keyword evidence="5" id="KW-1185">Reference proteome</keyword>
<keyword evidence="3" id="KW-0809">Transit peptide</keyword>